<dbReference type="GO" id="GO:0000160">
    <property type="term" value="P:phosphorelay signal transduction system"/>
    <property type="evidence" value="ECO:0007669"/>
    <property type="project" value="InterPro"/>
</dbReference>
<keyword evidence="5" id="KW-1185">Reference proteome</keyword>
<dbReference type="SMART" id="SM00448">
    <property type="entry name" value="REC"/>
    <property type="match status" value="1"/>
</dbReference>
<dbReference type="InterPro" id="IPR011006">
    <property type="entry name" value="CheY-like_superfamily"/>
</dbReference>
<evidence type="ECO:0000259" key="3">
    <source>
        <dbReference type="PROSITE" id="PS50110"/>
    </source>
</evidence>
<organism evidence="4 5">
    <name type="scientific">Terricaulis silvestris</name>
    <dbReference type="NCBI Taxonomy" id="2686094"/>
    <lineage>
        <taxon>Bacteria</taxon>
        <taxon>Pseudomonadati</taxon>
        <taxon>Pseudomonadota</taxon>
        <taxon>Alphaproteobacteria</taxon>
        <taxon>Caulobacterales</taxon>
        <taxon>Caulobacteraceae</taxon>
        <taxon>Terricaulis</taxon>
    </lineage>
</organism>
<dbReference type="EMBL" id="CP047045">
    <property type="protein sequence ID" value="QGZ94204.1"/>
    <property type="molecule type" value="Genomic_DNA"/>
</dbReference>
<name>A0A6I6MML1_9CAUL</name>
<evidence type="ECO:0000256" key="2">
    <source>
        <dbReference type="PROSITE-ProRule" id="PRU00169"/>
    </source>
</evidence>
<keyword evidence="1" id="KW-0597">Phosphoprotein</keyword>
<evidence type="ECO:0000256" key="1">
    <source>
        <dbReference type="ARBA" id="ARBA00022553"/>
    </source>
</evidence>
<gene>
    <name evidence="4" type="primary">cheY_4</name>
    <name evidence="4" type="ORF">DSM104635_01020</name>
</gene>
<dbReference type="PROSITE" id="PS50110">
    <property type="entry name" value="RESPONSE_REGULATORY"/>
    <property type="match status" value="1"/>
</dbReference>
<dbReference type="Pfam" id="PF00072">
    <property type="entry name" value="Response_reg"/>
    <property type="match status" value="1"/>
</dbReference>
<protein>
    <submittedName>
        <fullName evidence="4">Chemotaxis protein CheY</fullName>
    </submittedName>
</protein>
<proteinExistence type="predicted"/>
<dbReference type="AlphaFoldDB" id="A0A6I6MML1"/>
<evidence type="ECO:0000313" key="5">
    <source>
        <dbReference type="Proteomes" id="UP000431269"/>
    </source>
</evidence>
<dbReference type="InterPro" id="IPR050595">
    <property type="entry name" value="Bact_response_regulator"/>
</dbReference>
<dbReference type="PANTHER" id="PTHR44591:SF3">
    <property type="entry name" value="RESPONSE REGULATORY DOMAIN-CONTAINING PROTEIN"/>
    <property type="match status" value="1"/>
</dbReference>
<comment type="caution">
    <text evidence="2">Lacks conserved residue(s) required for the propagation of feature annotation.</text>
</comment>
<reference evidence="5" key="1">
    <citation type="submission" date="2019-12" db="EMBL/GenBank/DDBJ databases">
        <title>Complete genome of Terracaulis silvestris 0127_4.</title>
        <authorList>
            <person name="Vieira S."/>
            <person name="Riedel T."/>
            <person name="Sproer C."/>
            <person name="Pascual J."/>
            <person name="Boedeker C."/>
            <person name="Overmann J."/>
        </authorList>
    </citation>
    <scope>NUCLEOTIDE SEQUENCE [LARGE SCALE GENOMIC DNA]</scope>
    <source>
        <strain evidence="5">0127_4</strain>
    </source>
</reference>
<evidence type="ECO:0000313" key="4">
    <source>
        <dbReference type="EMBL" id="QGZ94204.1"/>
    </source>
</evidence>
<accession>A0A6I6MML1</accession>
<dbReference type="Proteomes" id="UP000431269">
    <property type="component" value="Chromosome"/>
</dbReference>
<dbReference type="SUPFAM" id="SSF52172">
    <property type="entry name" value="CheY-like"/>
    <property type="match status" value="1"/>
</dbReference>
<dbReference type="RefSeq" id="WP_158765159.1">
    <property type="nucleotide sequence ID" value="NZ_CP047045.1"/>
</dbReference>
<dbReference type="InterPro" id="IPR001789">
    <property type="entry name" value="Sig_transdc_resp-reg_receiver"/>
</dbReference>
<sequence length="299" mass="32762">MFGGGQFDPSGLTALVLDDNHYERGISLDQLRAMGFGRVIGAANTVEAWQALRGSNPNIVLMEWIEDANDGLDFVRRVRMSEELPNRAVSMFMLTTSGAASDVEAARLAGIDGYLRKPISALALQQRVRTVIANPQPFVVTSAYVGPCRRRRRPDLNYLGPLRRLDDEAPEPLVSGDDEELNLKSELARACVAKLEGRAKSLAAGDAKAARDVYKAVQDLVDVGEQIGDPSLTLGAREMARYLTAQGATDRLDPEVVRTHVAALHQLVHLPHALCEERQRVAESLKRMVDKKLRQADAA</sequence>
<dbReference type="PANTHER" id="PTHR44591">
    <property type="entry name" value="STRESS RESPONSE REGULATOR PROTEIN 1"/>
    <property type="match status" value="1"/>
</dbReference>
<dbReference type="KEGG" id="tsv:DSM104635_01020"/>
<dbReference type="Gene3D" id="3.40.50.2300">
    <property type="match status" value="1"/>
</dbReference>
<feature type="domain" description="Response regulatory" evidence="3">
    <location>
        <begin position="13"/>
        <end position="132"/>
    </location>
</feature>